<gene>
    <name evidence="6" type="ORF">L0P92_09575</name>
</gene>
<dbReference type="GO" id="GO:0017000">
    <property type="term" value="P:antibiotic biosynthetic process"/>
    <property type="evidence" value="ECO:0007669"/>
    <property type="project" value="UniProtKB-ARBA"/>
</dbReference>
<dbReference type="PANTHER" id="PTHR45527">
    <property type="entry name" value="NONRIBOSOMAL PEPTIDE SYNTHETASE"/>
    <property type="match status" value="1"/>
</dbReference>
<accession>A0A9X1TIM5</accession>
<feature type="domain" description="Carrier" evidence="5">
    <location>
        <begin position="495"/>
        <end position="571"/>
    </location>
</feature>
<dbReference type="InterPro" id="IPR020806">
    <property type="entry name" value="PKS_PP-bd"/>
</dbReference>
<keyword evidence="3" id="KW-0597">Phosphoprotein</keyword>
<feature type="compositionally biased region" description="Basic and acidic residues" evidence="4">
    <location>
        <begin position="606"/>
        <end position="616"/>
    </location>
</feature>
<evidence type="ECO:0000256" key="3">
    <source>
        <dbReference type="ARBA" id="ARBA00022553"/>
    </source>
</evidence>
<dbReference type="InterPro" id="IPR001242">
    <property type="entry name" value="Condensation_dom"/>
</dbReference>
<dbReference type="SUPFAM" id="SSF47336">
    <property type="entry name" value="ACP-like"/>
    <property type="match status" value="1"/>
</dbReference>
<dbReference type="Gene3D" id="1.10.1200.10">
    <property type="entry name" value="ACP-like"/>
    <property type="match status" value="1"/>
</dbReference>
<protein>
    <submittedName>
        <fullName evidence="6">Condensation domain-containing protein</fullName>
    </submittedName>
</protein>
<evidence type="ECO:0000259" key="5">
    <source>
        <dbReference type="PROSITE" id="PS50075"/>
    </source>
</evidence>
<dbReference type="GO" id="GO:0043041">
    <property type="term" value="P:amino acid activation for nonribosomal peptide biosynthetic process"/>
    <property type="evidence" value="ECO:0007669"/>
    <property type="project" value="TreeGrafter"/>
</dbReference>
<dbReference type="InterPro" id="IPR009081">
    <property type="entry name" value="PP-bd_ACP"/>
</dbReference>
<dbReference type="Proteomes" id="UP001139384">
    <property type="component" value="Unassembled WGS sequence"/>
</dbReference>
<keyword evidence="7" id="KW-1185">Reference proteome</keyword>
<feature type="region of interest" description="Disordered" evidence="4">
    <location>
        <begin position="571"/>
        <end position="616"/>
    </location>
</feature>
<dbReference type="InterPro" id="IPR036736">
    <property type="entry name" value="ACP-like_sf"/>
</dbReference>
<dbReference type="EMBL" id="JAKEIP010000024">
    <property type="protein sequence ID" value="MCF1593816.1"/>
    <property type="molecule type" value="Genomic_DNA"/>
</dbReference>
<dbReference type="CDD" id="cd19531">
    <property type="entry name" value="LCL_NRPS-like"/>
    <property type="match status" value="1"/>
</dbReference>
<comment type="caution">
    <text evidence="6">The sequence shown here is derived from an EMBL/GenBank/DDBJ whole genome shotgun (WGS) entry which is preliminary data.</text>
</comment>
<evidence type="ECO:0000256" key="2">
    <source>
        <dbReference type="ARBA" id="ARBA00022450"/>
    </source>
</evidence>
<dbReference type="SMART" id="SM00823">
    <property type="entry name" value="PKS_PP"/>
    <property type="match status" value="1"/>
</dbReference>
<dbReference type="GO" id="GO:0031177">
    <property type="term" value="F:phosphopantetheine binding"/>
    <property type="evidence" value="ECO:0007669"/>
    <property type="project" value="InterPro"/>
</dbReference>
<evidence type="ECO:0000313" key="7">
    <source>
        <dbReference type="Proteomes" id="UP001139384"/>
    </source>
</evidence>
<dbReference type="AlphaFoldDB" id="A0A9X1TIM5"/>
<keyword evidence="2" id="KW-0596">Phosphopantetheine</keyword>
<dbReference type="RefSeq" id="WP_234762099.1">
    <property type="nucleotide sequence ID" value="NZ_JAKEIP010000024.1"/>
</dbReference>
<dbReference type="GO" id="GO:0044550">
    <property type="term" value="P:secondary metabolite biosynthetic process"/>
    <property type="evidence" value="ECO:0007669"/>
    <property type="project" value="TreeGrafter"/>
</dbReference>
<dbReference type="Pfam" id="PF00550">
    <property type="entry name" value="PP-binding"/>
    <property type="match status" value="1"/>
</dbReference>
<dbReference type="GO" id="GO:0008610">
    <property type="term" value="P:lipid biosynthetic process"/>
    <property type="evidence" value="ECO:0007669"/>
    <property type="project" value="UniProtKB-ARBA"/>
</dbReference>
<dbReference type="Pfam" id="PF00668">
    <property type="entry name" value="Condensation"/>
    <property type="match status" value="1"/>
</dbReference>
<dbReference type="Gene3D" id="3.30.559.10">
    <property type="entry name" value="Chloramphenicol acetyltransferase-like domain"/>
    <property type="match status" value="1"/>
</dbReference>
<dbReference type="PANTHER" id="PTHR45527:SF1">
    <property type="entry name" value="FATTY ACID SYNTHASE"/>
    <property type="match status" value="1"/>
</dbReference>
<evidence type="ECO:0000256" key="1">
    <source>
        <dbReference type="ARBA" id="ARBA00001957"/>
    </source>
</evidence>
<dbReference type="SUPFAM" id="SSF52777">
    <property type="entry name" value="CoA-dependent acyltransferases"/>
    <property type="match status" value="2"/>
</dbReference>
<evidence type="ECO:0000256" key="4">
    <source>
        <dbReference type="SAM" id="MobiDB-lite"/>
    </source>
</evidence>
<reference evidence="6" key="1">
    <citation type="submission" date="2022-01" db="EMBL/GenBank/DDBJ databases">
        <title>Draft Genome Sequences of Seven Type Strains of the Genus Streptomyces.</title>
        <authorList>
            <person name="Aziz S."/>
            <person name="Coretto E."/>
            <person name="Chronakova A."/>
            <person name="Sproer C."/>
            <person name="Huber K."/>
            <person name="Nouioui I."/>
            <person name="Gross H."/>
        </authorList>
    </citation>
    <scope>NUCLEOTIDE SEQUENCE</scope>
    <source>
        <strain evidence="6">DSM 103493</strain>
    </source>
</reference>
<organism evidence="6 7">
    <name type="scientific">Streptomyces muensis</name>
    <dbReference type="NCBI Taxonomy" id="1077944"/>
    <lineage>
        <taxon>Bacteria</taxon>
        <taxon>Bacillati</taxon>
        <taxon>Actinomycetota</taxon>
        <taxon>Actinomycetes</taxon>
        <taxon>Kitasatosporales</taxon>
        <taxon>Streptomycetaceae</taxon>
        <taxon>Streptomyces</taxon>
    </lineage>
</organism>
<dbReference type="PROSITE" id="PS50075">
    <property type="entry name" value="CARRIER"/>
    <property type="match status" value="1"/>
</dbReference>
<evidence type="ECO:0000313" key="6">
    <source>
        <dbReference type="EMBL" id="MCF1593816.1"/>
    </source>
</evidence>
<dbReference type="Gene3D" id="3.30.559.30">
    <property type="entry name" value="Nonribosomal peptide synthetase, condensation domain"/>
    <property type="match status" value="1"/>
</dbReference>
<dbReference type="GO" id="GO:0003824">
    <property type="term" value="F:catalytic activity"/>
    <property type="evidence" value="ECO:0007669"/>
    <property type="project" value="InterPro"/>
</dbReference>
<dbReference type="GO" id="GO:0005737">
    <property type="term" value="C:cytoplasm"/>
    <property type="evidence" value="ECO:0007669"/>
    <property type="project" value="TreeGrafter"/>
</dbReference>
<sequence length="616" mass="67406">MTDDIQNWGIRKRLEAALRSRANQARTEHPLSYAQRPLVLLHRMNPDSASYNVAFTARFTGGFDSATFASAVASLVGRHAALRTTFSGTDRQTVHGWLEPDVAEVDARQWSRQQIEDAIRHAYLAPFALSTGPLVRVRTYAVAPGEAVVLLAVHHVVCDFWSLGVMVAELEQLYLAEAERRPSQLPGGNVPYSDFVASQQELIQGEKGSRARAYWHAQLAGRLEPAQWPTCELGPDTDGGGSIVVPVATELADGVFALAKEEGATPYAILLTVFQVLIGRYTGRHDVLVGSPFAGRTSPALAECVGNFVNPVVLRADLSDAVAFREQLDRTRRDVIDALEYQDYPFELLVGELAPRRVDDRNPIFQAMFSYQKPSRYPALAGLYVADDGAAPVGWAGLTAVPFRLDQQDDQLELVLEVVHDGDRLVGLLKHRKSVFSAQAARQVAENYLALLRAALADPDRSVAELPMASEVTPGTDRRTAAARESVGAVPRSGTALRGIEQRITAIWRQALGREGIGREDNFFDLGGNSMLLVKVHEMLADDTADTPLKINELFRYPTVASLARRLDQTAAGTGPASDRGRASTRRAQLADGTARSARLRARTRRQPDTDRGNDD</sequence>
<dbReference type="InterPro" id="IPR023213">
    <property type="entry name" value="CAT-like_dom_sf"/>
</dbReference>
<proteinExistence type="predicted"/>
<comment type="cofactor">
    <cofactor evidence="1">
        <name>pantetheine 4'-phosphate</name>
        <dbReference type="ChEBI" id="CHEBI:47942"/>
    </cofactor>
</comment>
<name>A0A9X1TIM5_STRM4</name>